<protein>
    <submittedName>
        <fullName evidence="3">Tether containing UBX domain for GLUT4-like</fullName>
    </submittedName>
</protein>
<feature type="domain" description="UBX" evidence="2">
    <location>
        <begin position="432"/>
        <end position="508"/>
    </location>
</feature>
<keyword evidence="4" id="KW-1185">Reference proteome</keyword>
<dbReference type="Proteomes" id="UP001165289">
    <property type="component" value="Unassembled WGS sequence"/>
</dbReference>
<evidence type="ECO:0000313" key="3">
    <source>
        <dbReference type="EMBL" id="KAI6654673.1"/>
    </source>
</evidence>
<dbReference type="GO" id="GO:0005634">
    <property type="term" value="C:nucleus"/>
    <property type="evidence" value="ECO:0007669"/>
    <property type="project" value="TreeGrafter"/>
</dbReference>
<dbReference type="PANTHER" id="PTHR46467">
    <property type="entry name" value="TETHER CONTAINING UBX DOMAIN FOR GLUT4"/>
    <property type="match status" value="1"/>
</dbReference>
<sequence>MFVKLTIVSPRGYRVVLKVNTNSALCLPLEEACTQFTLESNKFGLKHLKRCLDVCSTVRQSNLPNNCTLELYRLDKERVYSAIRIALLLPDGSRLMGIYEASIFLWEVISAAEAEEGSKIPLCYPGGDPVQVPCVEYSKVRVIGEEELRTRSLKNLGILSGSAILRYSTVSLQDVPKTICDDVIVLKGHHQSTPISPTPDVLSSKPGDKPGDDQIIQPAPTETALFPSPQTSVFGEDPSLSNPYLSSVMKTPWSFDQQIEEEEKRRKEEMIKRNPKLFSNPEGWEHDKGPFDNIDLGALLTQAVIPVVPPEEDYITQFNIMHSEKTGIPLDSNNNVDKSIPTPAPPAHNFQKPKPIERVYEEPCPRNTVVFHLDKNEYSDVFPAEIDDSFFQPSMSEVMDRQSTLSQALNQLHDSPITTQAYKKNQKIVKVDKYESTIIRVVLPNRLVLQGVFRSGEPVKSLVGYIRSCSVDPTTKFHLFTTPPKKVIKNGKVTFNEANLVPACNLYLALEDGDEDFMLREDLLDQVSTQLEADIRSSKERGVFVPTTPPHTQKITGSRTERKQGKNPIGNTNQGKPKWFKVGK</sequence>
<evidence type="ECO:0000259" key="2">
    <source>
        <dbReference type="PROSITE" id="PS50033"/>
    </source>
</evidence>
<dbReference type="InterPro" id="IPR059238">
    <property type="entry name" value="UBX1_UBXN9"/>
</dbReference>
<dbReference type="InterPro" id="IPR029071">
    <property type="entry name" value="Ubiquitin-like_domsf"/>
</dbReference>
<feature type="region of interest" description="Disordered" evidence="1">
    <location>
        <begin position="191"/>
        <end position="217"/>
    </location>
</feature>
<feature type="region of interest" description="Disordered" evidence="1">
    <location>
        <begin position="542"/>
        <end position="584"/>
    </location>
</feature>
<accession>A0AAV7K0B6</accession>
<dbReference type="Pfam" id="PF00789">
    <property type="entry name" value="UBX"/>
    <property type="match status" value="1"/>
</dbReference>
<dbReference type="Gene3D" id="3.10.20.90">
    <property type="entry name" value="Phosphatidylinositol 3-kinase Catalytic Subunit, Chain A, domain 1"/>
    <property type="match status" value="2"/>
</dbReference>
<dbReference type="EMBL" id="JAKMXF010000222">
    <property type="protein sequence ID" value="KAI6654673.1"/>
    <property type="molecule type" value="Genomic_DNA"/>
</dbReference>
<dbReference type="PROSITE" id="PS50033">
    <property type="entry name" value="UBX"/>
    <property type="match status" value="1"/>
</dbReference>
<name>A0AAV7K0B6_9METZ</name>
<organism evidence="3 4">
    <name type="scientific">Oopsacas minuta</name>
    <dbReference type="NCBI Taxonomy" id="111878"/>
    <lineage>
        <taxon>Eukaryota</taxon>
        <taxon>Metazoa</taxon>
        <taxon>Porifera</taxon>
        <taxon>Hexactinellida</taxon>
        <taxon>Hexasterophora</taxon>
        <taxon>Lyssacinosida</taxon>
        <taxon>Leucopsacidae</taxon>
        <taxon>Oopsacas</taxon>
    </lineage>
</organism>
<dbReference type="GO" id="GO:0042593">
    <property type="term" value="P:glucose homeostasis"/>
    <property type="evidence" value="ECO:0007669"/>
    <property type="project" value="TreeGrafter"/>
</dbReference>
<proteinExistence type="predicted"/>
<dbReference type="CDD" id="cd17075">
    <property type="entry name" value="UBX1_UBXN9"/>
    <property type="match status" value="1"/>
</dbReference>
<dbReference type="CDD" id="cd16118">
    <property type="entry name" value="UBX2_UBXN9"/>
    <property type="match status" value="1"/>
</dbReference>
<evidence type="ECO:0000256" key="1">
    <source>
        <dbReference type="SAM" id="MobiDB-lite"/>
    </source>
</evidence>
<dbReference type="AlphaFoldDB" id="A0AAV7K0B6"/>
<dbReference type="SUPFAM" id="SSF54236">
    <property type="entry name" value="Ubiquitin-like"/>
    <property type="match status" value="2"/>
</dbReference>
<dbReference type="GO" id="GO:0006886">
    <property type="term" value="P:intracellular protein transport"/>
    <property type="evidence" value="ECO:0007669"/>
    <property type="project" value="TreeGrafter"/>
</dbReference>
<evidence type="ECO:0000313" key="4">
    <source>
        <dbReference type="Proteomes" id="UP001165289"/>
    </source>
</evidence>
<dbReference type="PANTHER" id="PTHR46467:SF1">
    <property type="entry name" value="TETHER CONTAINING UBX DOMAIN FOR GLUT4"/>
    <property type="match status" value="1"/>
</dbReference>
<reference evidence="3 4" key="1">
    <citation type="journal article" date="2023" name="BMC Biol.">
        <title>The compact genome of the sponge Oopsacas minuta (Hexactinellida) is lacking key metazoan core genes.</title>
        <authorList>
            <person name="Santini S."/>
            <person name="Schenkelaars Q."/>
            <person name="Jourda C."/>
            <person name="Duchesne M."/>
            <person name="Belahbib H."/>
            <person name="Rocher C."/>
            <person name="Selva M."/>
            <person name="Riesgo A."/>
            <person name="Vervoort M."/>
            <person name="Leys S.P."/>
            <person name="Kodjabachian L."/>
            <person name="Le Bivic A."/>
            <person name="Borchiellini C."/>
            <person name="Claverie J.M."/>
            <person name="Renard E."/>
        </authorList>
    </citation>
    <scope>NUCLEOTIDE SEQUENCE [LARGE SCALE GENOMIC DNA]</scope>
    <source>
        <strain evidence="3">SPO-2</strain>
    </source>
</reference>
<dbReference type="InterPro" id="IPR021569">
    <property type="entry name" value="TUG-UBL1"/>
</dbReference>
<comment type="caution">
    <text evidence="3">The sequence shown here is derived from an EMBL/GenBank/DDBJ whole genome shotgun (WGS) entry which is preliminary data.</text>
</comment>
<dbReference type="InterPro" id="IPR001012">
    <property type="entry name" value="UBX_dom"/>
</dbReference>
<dbReference type="Pfam" id="PF11470">
    <property type="entry name" value="TUG-UBL1"/>
    <property type="match status" value="1"/>
</dbReference>
<gene>
    <name evidence="3" type="ORF">LOD99_1067</name>
</gene>
<dbReference type="GO" id="GO:0005737">
    <property type="term" value="C:cytoplasm"/>
    <property type="evidence" value="ECO:0007669"/>
    <property type="project" value="TreeGrafter"/>
</dbReference>
<dbReference type="GO" id="GO:0012506">
    <property type="term" value="C:vesicle membrane"/>
    <property type="evidence" value="ECO:0007669"/>
    <property type="project" value="TreeGrafter"/>
</dbReference>